<proteinExistence type="predicted"/>
<dbReference type="RefSeq" id="WP_015357897.1">
    <property type="nucleotide sequence ID" value="NZ_CP014672.1"/>
</dbReference>
<accession>A0A1B1YA66</accession>
<dbReference type="Proteomes" id="UP000092971">
    <property type="component" value="Chromosome"/>
</dbReference>
<organism evidence="1 2">
    <name type="scientific">Thermoclostridium stercorarium subsp. thermolacticum DSM 2910</name>
    <dbReference type="NCBI Taxonomy" id="1121336"/>
    <lineage>
        <taxon>Bacteria</taxon>
        <taxon>Bacillati</taxon>
        <taxon>Bacillota</taxon>
        <taxon>Clostridia</taxon>
        <taxon>Eubacteriales</taxon>
        <taxon>Oscillospiraceae</taxon>
        <taxon>Thermoclostridium</taxon>
    </lineage>
</organism>
<dbReference type="AlphaFoldDB" id="A0A1B1YA66"/>
<gene>
    <name evidence="1" type="ORF">CSTERTH_00800</name>
</gene>
<dbReference type="EMBL" id="CP014672">
    <property type="protein sequence ID" value="ANW97670.1"/>
    <property type="molecule type" value="Genomic_DNA"/>
</dbReference>
<reference evidence="1 2" key="1">
    <citation type="submission" date="2016-02" db="EMBL/GenBank/DDBJ databases">
        <title>Comparison of Clostridium stercorarium subspecies using comparative genomics and transcriptomics.</title>
        <authorList>
            <person name="Schellenberg J."/>
            <person name="Thallinger G."/>
            <person name="Levin D.B."/>
            <person name="Zhang X."/>
            <person name="Alvare G."/>
            <person name="Fristensky B."/>
            <person name="Sparling R."/>
        </authorList>
    </citation>
    <scope>NUCLEOTIDE SEQUENCE [LARGE SCALE GENOMIC DNA]</scope>
    <source>
        <strain evidence="1 2">DSM 2910</strain>
    </source>
</reference>
<sequence>MKKFLRVKMSDGTVYDIPAEVIAEHRARYFENNSALKLTYHASSMKPRLYGPEMEFALNNDDILIGWAQTRMTWKELEPHAVKVDTDKDYDKEWPTAEKKIITC</sequence>
<name>A0A1B1YA66_THEST</name>
<evidence type="ECO:0000313" key="1">
    <source>
        <dbReference type="EMBL" id="ANW97670.1"/>
    </source>
</evidence>
<dbReference type="OrthoDB" id="2013252at2"/>
<evidence type="ECO:0000313" key="2">
    <source>
        <dbReference type="Proteomes" id="UP000092971"/>
    </source>
</evidence>
<protein>
    <submittedName>
        <fullName evidence="1">Uncharacterized protein</fullName>
    </submittedName>
</protein>